<dbReference type="EMBL" id="GDID01000561">
    <property type="protein sequence ID" value="JAP96045.1"/>
    <property type="molecule type" value="Transcribed_RNA"/>
</dbReference>
<feature type="non-terminal residue" evidence="2">
    <location>
        <position position="1"/>
    </location>
</feature>
<dbReference type="AlphaFoldDB" id="A0A146KKB9"/>
<feature type="domain" description="SEC63" evidence="1">
    <location>
        <begin position="31"/>
        <end position="98"/>
    </location>
</feature>
<accession>A0A146KKB9</accession>
<keyword evidence="2" id="KW-0378">Hydrolase</keyword>
<keyword evidence="2" id="KW-0067">ATP-binding</keyword>
<protein>
    <submittedName>
        <fullName evidence="2">RNA helicase</fullName>
    </submittedName>
</protein>
<organism evidence="2">
    <name type="scientific">Trepomonas sp. PC1</name>
    <dbReference type="NCBI Taxonomy" id="1076344"/>
    <lineage>
        <taxon>Eukaryota</taxon>
        <taxon>Metamonada</taxon>
        <taxon>Diplomonadida</taxon>
        <taxon>Hexamitidae</taxon>
        <taxon>Hexamitinae</taxon>
        <taxon>Trepomonas</taxon>
    </lineage>
</organism>
<feature type="non-terminal residue" evidence="2">
    <location>
        <position position="106"/>
    </location>
</feature>
<sequence>ILYALSRLQKYRLLFCEKPIGQNQPNLVITPTELGQICSYYYISFNTLFNFLEQLKESAIGNVISHEDLIHYLSSVPQFASLKARQDEFQELMELSGSQYQQMNEI</sequence>
<dbReference type="InterPro" id="IPR004179">
    <property type="entry name" value="Sec63-dom"/>
</dbReference>
<dbReference type="Pfam" id="PF02889">
    <property type="entry name" value="Sec63"/>
    <property type="match status" value="1"/>
</dbReference>
<dbReference type="Gene3D" id="1.10.3380.10">
    <property type="entry name" value="Sec63 N-terminal domain-like domain"/>
    <property type="match status" value="1"/>
</dbReference>
<gene>
    <name evidence="2" type="ORF">TPC1_10753</name>
</gene>
<keyword evidence="2" id="KW-0547">Nucleotide-binding</keyword>
<keyword evidence="2" id="KW-0347">Helicase</keyword>
<evidence type="ECO:0000259" key="1">
    <source>
        <dbReference type="Pfam" id="PF02889"/>
    </source>
</evidence>
<name>A0A146KKB9_9EUKA</name>
<evidence type="ECO:0000313" key="2">
    <source>
        <dbReference type="EMBL" id="JAP96045.1"/>
    </source>
</evidence>
<reference evidence="2" key="1">
    <citation type="submission" date="2015-07" db="EMBL/GenBank/DDBJ databases">
        <title>Adaptation to a free-living lifestyle via gene acquisitions in the diplomonad Trepomonas sp. PC1.</title>
        <authorList>
            <person name="Xu F."/>
            <person name="Jerlstrom-Hultqvist J."/>
            <person name="Kolisko M."/>
            <person name="Simpson A.G.B."/>
            <person name="Roger A.J."/>
            <person name="Svard S.G."/>
            <person name="Andersson J.O."/>
        </authorList>
    </citation>
    <scope>NUCLEOTIDE SEQUENCE</scope>
    <source>
        <strain evidence="2">PC1</strain>
    </source>
</reference>
<proteinExistence type="predicted"/>
<dbReference type="GO" id="GO:0004386">
    <property type="term" value="F:helicase activity"/>
    <property type="evidence" value="ECO:0007669"/>
    <property type="project" value="UniProtKB-KW"/>
</dbReference>